<dbReference type="AlphaFoldDB" id="A0AAV6RX72"/>
<comment type="caution">
    <text evidence="14">The sequence shown here is derived from an EMBL/GenBank/DDBJ whole genome shotgun (WGS) entry which is preliminary data.</text>
</comment>
<comment type="similarity">
    <text evidence="4">Belongs to the cytochrome P450 family.</text>
</comment>
<keyword evidence="11" id="KW-0503">Monooxygenase</keyword>
<evidence type="ECO:0000256" key="5">
    <source>
        <dbReference type="ARBA" id="ARBA00022617"/>
    </source>
</evidence>
<keyword evidence="6" id="KW-0479">Metal-binding</keyword>
<evidence type="ECO:0000256" key="9">
    <source>
        <dbReference type="ARBA" id="ARBA00023002"/>
    </source>
</evidence>
<proteinExistence type="inferred from homology"/>
<organism evidence="14 15">
    <name type="scientific">Solea senegalensis</name>
    <name type="common">Senegalese sole</name>
    <dbReference type="NCBI Taxonomy" id="28829"/>
    <lineage>
        <taxon>Eukaryota</taxon>
        <taxon>Metazoa</taxon>
        <taxon>Chordata</taxon>
        <taxon>Craniata</taxon>
        <taxon>Vertebrata</taxon>
        <taxon>Euteleostomi</taxon>
        <taxon>Actinopterygii</taxon>
        <taxon>Neopterygii</taxon>
        <taxon>Teleostei</taxon>
        <taxon>Neoteleostei</taxon>
        <taxon>Acanthomorphata</taxon>
        <taxon>Carangaria</taxon>
        <taxon>Pleuronectiformes</taxon>
        <taxon>Pleuronectoidei</taxon>
        <taxon>Soleidae</taxon>
        <taxon>Solea</taxon>
    </lineage>
</organism>
<dbReference type="InterPro" id="IPR050182">
    <property type="entry name" value="Cytochrome_P450_fam2"/>
</dbReference>
<dbReference type="FunFam" id="1.10.630.10:FF:000010">
    <property type="entry name" value="cytochrome P450 2W1 isoform X2"/>
    <property type="match status" value="2"/>
</dbReference>
<keyword evidence="5" id="KW-0349">Heme</keyword>
<keyword evidence="13" id="KW-0812">Transmembrane</keyword>
<evidence type="ECO:0000256" key="11">
    <source>
        <dbReference type="ARBA" id="ARBA00023033"/>
    </source>
</evidence>
<keyword evidence="9" id="KW-0560">Oxidoreductase</keyword>
<evidence type="ECO:0000256" key="10">
    <source>
        <dbReference type="ARBA" id="ARBA00023004"/>
    </source>
</evidence>
<dbReference type="GO" id="GO:0005506">
    <property type="term" value="F:iron ion binding"/>
    <property type="evidence" value="ECO:0007669"/>
    <property type="project" value="InterPro"/>
</dbReference>
<gene>
    <name evidence="14" type="ORF">JOB18_011321</name>
</gene>
<dbReference type="EMBL" id="JAGKHQ010000009">
    <property type="protein sequence ID" value="KAG7508381.1"/>
    <property type="molecule type" value="Genomic_DNA"/>
</dbReference>
<dbReference type="GO" id="GO:0006082">
    <property type="term" value="P:organic acid metabolic process"/>
    <property type="evidence" value="ECO:0007669"/>
    <property type="project" value="TreeGrafter"/>
</dbReference>
<dbReference type="GO" id="GO:0016712">
    <property type="term" value="F:oxidoreductase activity, acting on paired donors, with incorporation or reduction of molecular oxygen, reduced flavin or flavoprotein as one donor, and incorporation of one atom of oxygen"/>
    <property type="evidence" value="ECO:0007669"/>
    <property type="project" value="TreeGrafter"/>
</dbReference>
<feature type="transmembrane region" description="Helical" evidence="13">
    <location>
        <begin position="37"/>
        <end position="61"/>
    </location>
</feature>
<evidence type="ECO:0000313" key="14">
    <source>
        <dbReference type="EMBL" id="KAG7508381.1"/>
    </source>
</evidence>
<dbReference type="PANTHER" id="PTHR24300:SF319">
    <property type="entry name" value="CYTOCHROME P450, FAMILY 2, SUBFAMILY AC, POLYPEPTIDE 1"/>
    <property type="match status" value="1"/>
</dbReference>
<evidence type="ECO:0000256" key="13">
    <source>
        <dbReference type="SAM" id="Phobius"/>
    </source>
</evidence>
<dbReference type="GO" id="GO:0020037">
    <property type="term" value="F:heme binding"/>
    <property type="evidence" value="ECO:0007669"/>
    <property type="project" value="InterPro"/>
</dbReference>
<dbReference type="GO" id="GO:0006805">
    <property type="term" value="P:xenobiotic metabolic process"/>
    <property type="evidence" value="ECO:0007669"/>
    <property type="project" value="TreeGrafter"/>
</dbReference>
<sequence length="1026" mass="116130">MFIQTWDQSGLSFVPATKGFCRYVNAPQPGTMGIFEAVFQSSLSSVSLLGALLVLLLVYFISTWSFSSDGKGNVPPGPKPLPLLGNMLQLDRDRPFNTFLELSKKYGPVFTVYLGFKKVVVLAGYKAVKEALVNKADEFGERDPPQIFKEQGGGHGVLWSNGDSWREMRRFALTNLRDFGMGKRVCEDKITEECDYLVEVFKKFKGEAFDTTVPVNCAVSNIICSMVYGSRFEYDDPEFTSLVERTNQNVQIAGSPSMQLYNMFPWLGKLFLSKKFNQSVDANSKQNLELFSQLKETLNPQMCRGFVDAFLVRKQNLEESGVTNSHFHEKNLLFTVMNLFAAGTDTTATTLRWGFLLMAKYPKIQDQVQEELSRTIGTRPVQVEDRKNLPFVDAVIHEVQRLASIVPMALPHRTSQDVTLEGFFIEKGTTVFPLLTSVLYDEDEWEKPRSFHPAHFLDKDGKFVKRDAFMPFSAGRRVCLGESLARMELFLFFSTFLQRFRFSPAPGVSEDDLDLTPRVTKTMGILQVLFQSSLSSGSLLGALLVLLLVYFISTWSFSSDGKSKEPPGPKPLPLLGNLLQLDLKRPYNSFLELSKKYGPVFTVYLGSKKVVVLAGYKAVKEALVNKADEFGERDPPQIFKELADGHGVLWSNGDSWREMRRFALMNLRDFGMGRKACEDKVTEECDYLIEVFKKFKGEAFDTTVPVNCAVSNIICSMVYGSRFEYDDPEFTSLVERTHKNLETAGSTSMQLYNIFPWCRKLFNNKVFRDAADANAAQNQKLFRRLKETLNPQMCRGFVDAFLVRKQNLEESGVTNCHYSDKNLLTTVIHLFGAGTDTTSTTLRWGLLLMAKYPEIQDQVQEELSKAIGTRQVQVEDRKNLPFVDAVIHEVQRVANIAPMALPHRTSQDVTFQGFFIEKGTTVFPLLMSVLYDEDEWEKPRSFHPAHFLDKDGRFVKRDAFMPFSAGLRICLGESLARMELFLFFSTLMQRFRFSPAPGVSKDDLDLTPRGGITLNPSPHKLCAVPL</sequence>
<evidence type="ECO:0000313" key="15">
    <source>
        <dbReference type="Proteomes" id="UP000693946"/>
    </source>
</evidence>
<dbReference type="GO" id="GO:0046222">
    <property type="term" value="P:aflatoxin metabolic process"/>
    <property type="evidence" value="ECO:0007669"/>
    <property type="project" value="UniProtKB-ARBA"/>
</dbReference>
<evidence type="ECO:0000256" key="12">
    <source>
        <dbReference type="ARBA" id="ARBA00023136"/>
    </source>
</evidence>
<evidence type="ECO:0000256" key="1">
    <source>
        <dbReference type="ARBA" id="ARBA00001971"/>
    </source>
</evidence>
<keyword evidence="10" id="KW-0408">Iron</keyword>
<evidence type="ECO:0000256" key="3">
    <source>
        <dbReference type="ARBA" id="ARBA00004586"/>
    </source>
</evidence>
<evidence type="ECO:0000256" key="4">
    <source>
        <dbReference type="ARBA" id="ARBA00010617"/>
    </source>
</evidence>
<dbReference type="Proteomes" id="UP000693946">
    <property type="component" value="Linkage Group LG17"/>
</dbReference>
<evidence type="ECO:0000256" key="7">
    <source>
        <dbReference type="ARBA" id="ARBA00022824"/>
    </source>
</evidence>
<keyword evidence="7" id="KW-0256">Endoplasmic reticulum</keyword>
<protein>
    <submittedName>
        <fullName evidence="14">Cytochrome P450 2K1-like</fullName>
    </submittedName>
</protein>
<dbReference type="PANTHER" id="PTHR24300">
    <property type="entry name" value="CYTOCHROME P450 508A4-RELATED"/>
    <property type="match status" value="1"/>
</dbReference>
<evidence type="ECO:0000256" key="8">
    <source>
        <dbReference type="ARBA" id="ARBA00022848"/>
    </source>
</evidence>
<dbReference type="InterPro" id="IPR001128">
    <property type="entry name" value="Cyt_P450"/>
</dbReference>
<keyword evidence="15" id="KW-1185">Reference proteome</keyword>
<evidence type="ECO:0000256" key="6">
    <source>
        <dbReference type="ARBA" id="ARBA00022723"/>
    </source>
</evidence>
<reference evidence="14 15" key="1">
    <citation type="journal article" date="2021" name="Sci. Rep.">
        <title>Chromosome anchoring in Senegalese sole (Solea senegalensis) reveals sex-associated markers and genome rearrangements in flatfish.</title>
        <authorList>
            <person name="Guerrero-Cozar I."/>
            <person name="Gomez-Garrido J."/>
            <person name="Berbel C."/>
            <person name="Martinez-Blanch J.F."/>
            <person name="Alioto T."/>
            <person name="Claros M.G."/>
            <person name="Gagnaire P.A."/>
            <person name="Manchado M."/>
        </authorList>
    </citation>
    <scope>NUCLEOTIDE SEQUENCE [LARGE SCALE GENOMIC DNA]</scope>
    <source>
        <strain evidence="14">Sse05_10M</strain>
    </source>
</reference>
<keyword evidence="13" id="KW-1133">Transmembrane helix</keyword>
<evidence type="ECO:0000256" key="2">
    <source>
        <dbReference type="ARBA" id="ARBA00004524"/>
    </source>
</evidence>
<keyword evidence="8" id="KW-0492">Microsome</keyword>
<accession>A0AAV6RX72</accession>
<comment type="subcellular location">
    <subcellularLocation>
        <location evidence="3">Endoplasmic reticulum membrane</location>
    </subcellularLocation>
    <subcellularLocation>
        <location evidence="2">Microsome membrane</location>
    </subcellularLocation>
</comment>
<comment type="cofactor">
    <cofactor evidence="1">
        <name>heme</name>
        <dbReference type="ChEBI" id="CHEBI:30413"/>
    </cofactor>
</comment>
<keyword evidence="12 13" id="KW-0472">Membrane</keyword>
<dbReference type="PROSITE" id="PS00086">
    <property type="entry name" value="CYTOCHROME_P450"/>
    <property type="match status" value="2"/>
</dbReference>
<name>A0AAV6RX72_SOLSE</name>
<dbReference type="GO" id="GO:0005789">
    <property type="term" value="C:endoplasmic reticulum membrane"/>
    <property type="evidence" value="ECO:0007669"/>
    <property type="project" value="UniProtKB-SubCell"/>
</dbReference>
<dbReference type="Pfam" id="PF00067">
    <property type="entry name" value="p450"/>
    <property type="match status" value="2"/>
</dbReference>
<dbReference type="InterPro" id="IPR017972">
    <property type="entry name" value="Cyt_P450_CS"/>
</dbReference>